<comment type="similarity">
    <text evidence="1 7">Belongs to the cytochrome P450 family.</text>
</comment>
<dbReference type="SUPFAM" id="SSF48264">
    <property type="entry name" value="Cytochrome P450"/>
    <property type="match status" value="1"/>
</dbReference>
<evidence type="ECO:0000313" key="9">
    <source>
        <dbReference type="Proteomes" id="UP001500266"/>
    </source>
</evidence>
<dbReference type="RefSeq" id="WP_345025316.1">
    <property type="nucleotide sequence ID" value="NZ_BAABDO010000183.1"/>
</dbReference>
<protein>
    <submittedName>
        <fullName evidence="8">Cytochrome P450</fullName>
    </submittedName>
</protein>
<keyword evidence="6 7" id="KW-0503">Monooxygenase</keyword>
<evidence type="ECO:0000256" key="1">
    <source>
        <dbReference type="ARBA" id="ARBA00010617"/>
    </source>
</evidence>
<dbReference type="PRINTS" id="PR00385">
    <property type="entry name" value="P450"/>
</dbReference>
<dbReference type="InterPro" id="IPR050196">
    <property type="entry name" value="Cytochrome_P450_Monoox"/>
</dbReference>
<evidence type="ECO:0000313" key="8">
    <source>
        <dbReference type="EMBL" id="GAA3507981.1"/>
    </source>
</evidence>
<dbReference type="Pfam" id="PF00067">
    <property type="entry name" value="p450"/>
    <property type="match status" value="1"/>
</dbReference>
<keyword evidence="9" id="KW-1185">Reference proteome</keyword>
<dbReference type="PROSITE" id="PS00086">
    <property type="entry name" value="CYTOCHROME_P450"/>
    <property type="match status" value="1"/>
</dbReference>
<proteinExistence type="inferred from homology"/>
<evidence type="ECO:0000256" key="2">
    <source>
        <dbReference type="ARBA" id="ARBA00022617"/>
    </source>
</evidence>
<evidence type="ECO:0000256" key="6">
    <source>
        <dbReference type="ARBA" id="ARBA00023033"/>
    </source>
</evidence>
<dbReference type="PRINTS" id="PR00463">
    <property type="entry name" value="EP450I"/>
</dbReference>
<dbReference type="InterPro" id="IPR036396">
    <property type="entry name" value="Cyt_P450_sf"/>
</dbReference>
<evidence type="ECO:0000256" key="4">
    <source>
        <dbReference type="ARBA" id="ARBA00023002"/>
    </source>
</evidence>
<sequence length="463" mass="51710">MSIAADHTRTSYQHARDPITIPFRRVTHGLRKTGDLYNALTDIVQEHEGAICRVNMLAFRPYLVTRPEHVEHVLHGATAENYPREGMMWKPMQRLVGEQGIGTHGPTHKAARAALQPAFTGRAFRNAFDGLATAIDEAVEDLVRRSADGRSLDCYIEMTGIIHRAVNNVFFGSRISLDDSAVVGEAIRVAVTSFVARLALPWAPNWVPLPGDKRFKRAVATVDELVLPLVRMAREEGADAPGIAGLLARAGRTDQQIRDDLVATFVAGSESTAVALTWLWPVLEQHPDVAERMYAEVDEVIASGSPSWDQVQRQMPYTRQVLKELLRIYSVGWIIPRKSRDDDVIDGVRIKGGSYIIISPYLTHRVPDVWPDPARFDPDRHDPAPSADRHRLAYLAFGHGEHSCVGQPFFFLEALLILTALLRRCRPVVQHGTTDLKPRVSLALIPNQPVKIALRPRARAERY</sequence>
<dbReference type="InterPro" id="IPR002401">
    <property type="entry name" value="Cyt_P450_E_grp-I"/>
</dbReference>
<name>A0ABP6UH60_9ACTN</name>
<keyword evidence="4 7" id="KW-0560">Oxidoreductase</keyword>
<dbReference type="Gene3D" id="1.10.630.10">
    <property type="entry name" value="Cytochrome P450"/>
    <property type="match status" value="1"/>
</dbReference>
<dbReference type="Proteomes" id="UP001500266">
    <property type="component" value="Unassembled WGS sequence"/>
</dbReference>
<comment type="caution">
    <text evidence="8">The sequence shown here is derived from an EMBL/GenBank/DDBJ whole genome shotgun (WGS) entry which is preliminary data.</text>
</comment>
<dbReference type="InterPro" id="IPR017972">
    <property type="entry name" value="Cyt_P450_CS"/>
</dbReference>
<dbReference type="InterPro" id="IPR001128">
    <property type="entry name" value="Cyt_P450"/>
</dbReference>
<evidence type="ECO:0000256" key="3">
    <source>
        <dbReference type="ARBA" id="ARBA00022723"/>
    </source>
</evidence>
<keyword evidence="3 7" id="KW-0479">Metal-binding</keyword>
<reference evidence="9" key="1">
    <citation type="journal article" date="2019" name="Int. J. Syst. Evol. Microbiol.">
        <title>The Global Catalogue of Microorganisms (GCM) 10K type strain sequencing project: providing services to taxonomists for standard genome sequencing and annotation.</title>
        <authorList>
            <consortium name="The Broad Institute Genomics Platform"/>
            <consortium name="The Broad Institute Genome Sequencing Center for Infectious Disease"/>
            <person name="Wu L."/>
            <person name="Ma J."/>
        </authorList>
    </citation>
    <scope>NUCLEOTIDE SEQUENCE [LARGE SCALE GENOMIC DNA]</scope>
    <source>
        <strain evidence="9">JCM 17316</strain>
    </source>
</reference>
<dbReference type="PANTHER" id="PTHR24291">
    <property type="entry name" value="CYTOCHROME P450 FAMILY 4"/>
    <property type="match status" value="1"/>
</dbReference>
<organism evidence="8 9">
    <name type="scientific">Actinomadura keratinilytica</name>
    <dbReference type="NCBI Taxonomy" id="547461"/>
    <lineage>
        <taxon>Bacteria</taxon>
        <taxon>Bacillati</taxon>
        <taxon>Actinomycetota</taxon>
        <taxon>Actinomycetes</taxon>
        <taxon>Streptosporangiales</taxon>
        <taxon>Thermomonosporaceae</taxon>
        <taxon>Actinomadura</taxon>
    </lineage>
</organism>
<evidence type="ECO:0000256" key="5">
    <source>
        <dbReference type="ARBA" id="ARBA00023004"/>
    </source>
</evidence>
<evidence type="ECO:0000256" key="7">
    <source>
        <dbReference type="RuleBase" id="RU000461"/>
    </source>
</evidence>
<accession>A0ABP6UH60</accession>
<dbReference type="PANTHER" id="PTHR24291:SF50">
    <property type="entry name" value="BIFUNCTIONAL ALBAFLAVENONE MONOOXYGENASE_TERPENE SYNTHASE"/>
    <property type="match status" value="1"/>
</dbReference>
<keyword evidence="2 7" id="KW-0349">Heme</keyword>
<gene>
    <name evidence="8" type="ORF">GCM10022416_61560</name>
</gene>
<dbReference type="EMBL" id="BAABDO010000183">
    <property type="protein sequence ID" value="GAA3507981.1"/>
    <property type="molecule type" value="Genomic_DNA"/>
</dbReference>
<keyword evidence="5 7" id="KW-0408">Iron</keyword>